<name>A0A0G1UN86_9BACT</name>
<protein>
    <recommendedName>
        <fullName evidence="3">Tetratricopeptide TPR_2 repeat protein</fullName>
    </recommendedName>
</protein>
<evidence type="ECO:0008006" key="3">
    <source>
        <dbReference type="Google" id="ProtNLM"/>
    </source>
</evidence>
<evidence type="ECO:0000313" key="2">
    <source>
        <dbReference type="Proteomes" id="UP000034661"/>
    </source>
</evidence>
<gene>
    <name evidence="1" type="ORF">UY27_C0013G0006</name>
</gene>
<evidence type="ECO:0000313" key="1">
    <source>
        <dbReference type="EMBL" id="KKU95589.1"/>
    </source>
</evidence>
<reference evidence="1 2" key="1">
    <citation type="journal article" date="2015" name="Nature">
        <title>rRNA introns, odd ribosomes, and small enigmatic genomes across a large radiation of phyla.</title>
        <authorList>
            <person name="Brown C.T."/>
            <person name="Hug L.A."/>
            <person name="Thomas B.C."/>
            <person name="Sharon I."/>
            <person name="Castelle C.J."/>
            <person name="Singh A."/>
            <person name="Wilkins M.J."/>
            <person name="Williams K.H."/>
            <person name="Banfield J.F."/>
        </authorList>
    </citation>
    <scope>NUCLEOTIDE SEQUENCE [LARGE SCALE GENOMIC DNA]</scope>
</reference>
<dbReference type="EMBL" id="LCPJ01000013">
    <property type="protein sequence ID" value="KKU95589.1"/>
    <property type="molecule type" value="Genomic_DNA"/>
</dbReference>
<accession>A0A0G1UN86</accession>
<sequence>MKLMKAHRVTQLLPQISRFFSALGLWFGLGSLVLFNVAMKATVNPERSDAITSIFTRPYTPQPHVSFAKLLRQEDRLEPATQELRVAAELAAKTGAPSNVLGATTDPASLLETWATEADRMAAAYRYWRGVASEKPDYRDAQLQAATLALQQSDTSEARRFAQATLDLDPNNVGAQQLLNILAKK</sequence>
<dbReference type="Gene3D" id="1.25.40.10">
    <property type="entry name" value="Tetratricopeptide repeat domain"/>
    <property type="match status" value="1"/>
</dbReference>
<dbReference type="Proteomes" id="UP000034661">
    <property type="component" value="Unassembled WGS sequence"/>
</dbReference>
<proteinExistence type="predicted"/>
<comment type="caution">
    <text evidence="1">The sequence shown here is derived from an EMBL/GenBank/DDBJ whole genome shotgun (WGS) entry which is preliminary data.</text>
</comment>
<dbReference type="SUPFAM" id="SSF48452">
    <property type="entry name" value="TPR-like"/>
    <property type="match status" value="1"/>
</dbReference>
<organism evidence="1 2">
    <name type="scientific">Candidatus Gottesmanbacteria bacterium GW2011_GWA1_48_13</name>
    <dbReference type="NCBI Taxonomy" id="1618439"/>
    <lineage>
        <taxon>Bacteria</taxon>
        <taxon>Candidatus Gottesmaniibacteriota</taxon>
    </lineage>
</organism>
<dbReference type="AlphaFoldDB" id="A0A0G1UN86"/>
<dbReference type="InterPro" id="IPR011990">
    <property type="entry name" value="TPR-like_helical_dom_sf"/>
</dbReference>